<dbReference type="SUPFAM" id="SSF51735">
    <property type="entry name" value="NAD(P)-binding Rossmann-fold domains"/>
    <property type="match status" value="1"/>
</dbReference>
<dbReference type="RefSeq" id="WP_345424035.1">
    <property type="nucleotide sequence ID" value="NZ_BAABGT010000083.1"/>
</dbReference>
<keyword evidence="4" id="KW-1185">Reference proteome</keyword>
<evidence type="ECO:0000313" key="4">
    <source>
        <dbReference type="Proteomes" id="UP001501598"/>
    </source>
</evidence>
<reference evidence="4" key="1">
    <citation type="journal article" date="2019" name="Int. J. Syst. Evol. Microbiol.">
        <title>The Global Catalogue of Microorganisms (GCM) 10K type strain sequencing project: providing services to taxonomists for standard genome sequencing and annotation.</title>
        <authorList>
            <consortium name="The Broad Institute Genomics Platform"/>
            <consortium name="The Broad Institute Genome Sequencing Center for Infectious Disease"/>
            <person name="Wu L."/>
            <person name="Ma J."/>
        </authorList>
    </citation>
    <scope>NUCLEOTIDE SEQUENCE [LARGE SCALE GENOMIC DNA]</scope>
    <source>
        <strain evidence="4">JCM 17906</strain>
    </source>
</reference>
<dbReference type="InterPro" id="IPR036291">
    <property type="entry name" value="NAD(P)-bd_dom_sf"/>
</dbReference>
<evidence type="ECO:0000313" key="3">
    <source>
        <dbReference type="EMBL" id="GAA4554416.1"/>
    </source>
</evidence>
<sequence length="292" mass="30397">MTEVRELSGRKALVTGAAQGLGAAFARALARAGASVALVDREERVRDTAAAIRAVVHGDDVHGDVHAGVHDLTDPAAVRAAVDEAAEALGGLDIVVNNAAVTLVSPTMGTDWDDAVELYGSVFDINTRAVFLVGRAAMPHLVRAGAADIVNITTDHIHTCGYPVAVEHPDGSTCPFADRPRAPLGNKYFDLYDASKWALKGYTQVWARALGSHGVRVNSFGMGATDTPTFRGFLRGEPPASTLDADDVAAVLVDLLAEGPGGRTGDSVMLWPHHPLGLPPVSLDGSLAGLDS</sequence>
<dbReference type="InterPro" id="IPR002347">
    <property type="entry name" value="SDR_fam"/>
</dbReference>
<comment type="caution">
    <text evidence="3">The sequence shown here is derived from an EMBL/GenBank/DDBJ whole genome shotgun (WGS) entry which is preliminary data.</text>
</comment>
<dbReference type="Proteomes" id="UP001501598">
    <property type="component" value="Unassembled WGS sequence"/>
</dbReference>
<dbReference type="PRINTS" id="PR00081">
    <property type="entry name" value="GDHRDH"/>
</dbReference>
<evidence type="ECO:0000256" key="2">
    <source>
        <dbReference type="ARBA" id="ARBA00023002"/>
    </source>
</evidence>
<dbReference type="CDD" id="cd05233">
    <property type="entry name" value="SDR_c"/>
    <property type="match status" value="1"/>
</dbReference>
<dbReference type="PANTHER" id="PTHR43669">
    <property type="entry name" value="5-KETO-D-GLUCONATE 5-REDUCTASE"/>
    <property type="match status" value="1"/>
</dbReference>
<dbReference type="Pfam" id="PF00106">
    <property type="entry name" value="adh_short"/>
    <property type="match status" value="2"/>
</dbReference>
<accession>A0ABP8RYC0</accession>
<name>A0ABP8RYC0_9PSEU</name>
<dbReference type="Gene3D" id="3.40.50.720">
    <property type="entry name" value="NAD(P)-binding Rossmann-like Domain"/>
    <property type="match status" value="1"/>
</dbReference>
<comment type="similarity">
    <text evidence="1">Belongs to the short-chain dehydrogenases/reductases (SDR) family.</text>
</comment>
<evidence type="ECO:0000256" key="1">
    <source>
        <dbReference type="ARBA" id="ARBA00006484"/>
    </source>
</evidence>
<keyword evidence="2" id="KW-0560">Oxidoreductase</keyword>
<proteinExistence type="inferred from homology"/>
<dbReference type="EMBL" id="BAABGT010000083">
    <property type="protein sequence ID" value="GAA4554416.1"/>
    <property type="molecule type" value="Genomic_DNA"/>
</dbReference>
<organism evidence="3 4">
    <name type="scientific">Pseudonocardia xishanensis</name>
    <dbReference type="NCBI Taxonomy" id="630995"/>
    <lineage>
        <taxon>Bacteria</taxon>
        <taxon>Bacillati</taxon>
        <taxon>Actinomycetota</taxon>
        <taxon>Actinomycetes</taxon>
        <taxon>Pseudonocardiales</taxon>
        <taxon>Pseudonocardiaceae</taxon>
        <taxon>Pseudonocardia</taxon>
    </lineage>
</organism>
<protein>
    <recommendedName>
        <fullName evidence="5">NAD(P)-dependent dehydrogenase (Short-subunit alcohol dehydrogenase family)</fullName>
    </recommendedName>
</protein>
<evidence type="ECO:0008006" key="5">
    <source>
        <dbReference type="Google" id="ProtNLM"/>
    </source>
</evidence>
<gene>
    <name evidence="3" type="ORF">GCM10023175_52280</name>
</gene>
<dbReference type="PANTHER" id="PTHR43669:SF14">
    <property type="entry name" value="OXIDOREDUCTASE"/>
    <property type="match status" value="1"/>
</dbReference>